<dbReference type="SUPFAM" id="SSF52540">
    <property type="entry name" value="P-loop containing nucleoside triphosphate hydrolases"/>
    <property type="match status" value="1"/>
</dbReference>
<keyword evidence="5" id="KW-0328">Glycosyltransferase</keyword>
<evidence type="ECO:0000256" key="1">
    <source>
        <dbReference type="ARBA" id="ARBA00022679"/>
    </source>
</evidence>
<keyword evidence="1 5" id="KW-0808">Transferase</keyword>
<dbReference type="PROSITE" id="PS50837">
    <property type="entry name" value="NACHT"/>
    <property type="match status" value="1"/>
</dbReference>
<name>A0A8H5WLF7_FUSHE</name>
<evidence type="ECO:0000256" key="2">
    <source>
        <dbReference type="ARBA" id="ARBA00022737"/>
    </source>
</evidence>
<dbReference type="InterPro" id="IPR007111">
    <property type="entry name" value="NACHT_NTPase"/>
</dbReference>
<dbReference type="InterPro" id="IPR056693">
    <property type="entry name" value="DUF7791"/>
</dbReference>
<protein>
    <submittedName>
        <fullName evidence="5">2-hydroxyacylsphingosine 1-beta-galactosyltransferase</fullName>
    </submittedName>
</protein>
<feature type="domain" description="NACHT" evidence="4">
    <location>
        <begin position="765"/>
        <end position="892"/>
    </location>
</feature>
<evidence type="ECO:0000259" key="4">
    <source>
        <dbReference type="PROSITE" id="PS50837"/>
    </source>
</evidence>
<dbReference type="OrthoDB" id="407298at2759"/>
<accession>A0A8H5WLF7</accession>
<dbReference type="EMBL" id="JAAGWQ010000103">
    <property type="protein sequence ID" value="KAF5667262.1"/>
    <property type="molecule type" value="Genomic_DNA"/>
</dbReference>
<dbReference type="Pfam" id="PF25053">
    <property type="entry name" value="DUF7791"/>
    <property type="match status" value="1"/>
</dbReference>
<dbReference type="Gene3D" id="3.40.50.300">
    <property type="entry name" value="P-loop containing nucleotide triphosphate hydrolases"/>
    <property type="match status" value="1"/>
</dbReference>
<dbReference type="Pfam" id="PF00201">
    <property type="entry name" value="UDPGT"/>
    <property type="match status" value="1"/>
</dbReference>
<dbReference type="Pfam" id="PF24883">
    <property type="entry name" value="NPHP3_N"/>
    <property type="match status" value="1"/>
</dbReference>
<dbReference type="PANTHER" id="PTHR10039">
    <property type="entry name" value="AMELOGENIN"/>
    <property type="match status" value="1"/>
</dbReference>
<dbReference type="InterPro" id="IPR002213">
    <property type="entry name" value="UDP_glucos_trans"/>
</dbReference>
<dbReference type="SUPFAM" id="SSF53756">
    <property type="entry name" value="UDP-Glycosyltransferase/glycogen phosphorylase"/>
    <property type="match status" value="1"/>
</dbReference>
<keyword evidence="6" id="KW-1185">Reference proteome</keyword>
<evidence type="ECO:0000313" key="6">
    <source>
        <dbReference type="Proteomes" id="UP000567885"/>
    </source>
</evidence>
<gene>
    <name evidence="5" type="ORF">FHETE_5965</name>
</gene>
<dbReference type="InterPro" id="IPR027417">
    <property type="entry name" value="P-loop_NTPase"/>
</dbReference>
<organism evidence="5 6">
    <name type="scientific">Fusarium heterosporum</name>
    <dbReference type="NCBI Taxonomy" id="42747"/>
    <lineage>
        <taxon>Eukaryota</taxon>
        <taxon>Fungi</taxon>
        <taxon>Dikarya</taxon>
        <taxon>Ascomycota</taxon>
        <taxon>Pezizomycotina</taxon>
        <taxon>Sordariomycetes</taxon>
        <taxon>Hypocreomycetidae</taxon>
        <taxon>Hypocreales</taxon>
        <taxon>Nectriaceae</taxon>
        <taxon>Fusarium</taxon>
        <taxon>Fusarium heterosporum species complex</taxon>
    </lineage>
</organism>
<evidence type="ECO:0000313" key="5">
    <source>
        <dbReference type="EMBL" id="KAF5667262.1"/>
    </source>
</evidence>
<sequence length="1355" mass="153164">MFTRLILITALLAVPLAHFISSGVPSLHQPYIQGRNKTVLFITNSEHGLSNVHLATASALLENHADIQVHFASFPGVKQKLERISSSAQRQFLGARDITFHGLTGLTFAQAIVKEGRSFISPPGWRGIASLAEHIQLWISPWTFEDHIYLYQELEGIIEEVNPAVIVLDSWFRPAIDITRKKNRQHAFVTPNTLVDHFLGVQPLWVRFWKFPAPSSGFSFPVPLRRIPENIYMNARYIYSAMFTPDTSGKKARLREMGLEEPLNLFGIHRTDVPWITQNTEGAMISVDYVPPNITCAGPILLSGAPASEQDPETANWLKRSPTILINLGSNLAYDEIRATAMSTAIARLLSKTEVQVLWKFNKLGEYSDEALECLKPYLASERLKMPTWLVADPASLLETGNIIASVHHGGSNCYHETIAAGVPHVILPLWADLYNYAALAEMSGVGVWACKDTTPEWTNRSGWLLAESSIATGIATLIMDPLSAFGLAGNIAQFVGFAAKLISITANIHGSSGGAHDEMENIEHVYDKLFEFRSDLQIDLVVEPQVTNDGFKNPFPSYQDELRAIQELSASCRRDCNRLLEIVREIQLGKSSKATLKSFRSALKFLMKSDEISQIDKRLQRTQSSLTLQICSLSSKYHSIISQQYQRLQDTSSLYHIRQQGQLRDIQQMLDRLASAQKKATSRASLESHEISGLASQMSALSFATKYTSQQQTVIHSLSFKNRQARHEKISEAHVQTFRWTFEKGQDEEAAGLGLHKWLNHGSGVFWVSGKPGSGKSTFMKYVADNARTRSSLKIWARDKELVIASHYFWISGTEMQKSWQGLIQTLLFDIFRQCPKLVDVVFNTTRYIPSKFCFFLDGLDEYDGEHLELCQDLLKLGQSPNIKICASSRPWNVFKDSFGEDPSRNLCIHQLTRGDIRRYARSRLSQHPRWDLQHARNGNAESLIEEITAKSRGVFLWVFLVTRMLREGLTNDDTFSDLQKRLASFPSDLEEFFQHIVDSVEPFYHAKMASALQITLREKSPLDLLIYNFHYQEFDDQDYALSMPHTPLGHEEVKILREQALRRLNGHCRGLLERTGNSVDFLHRTVADFLRCRDMADLLESKTGPDFEPELSIFRAYLAYIKSTDGDDVELLDARITNALSYASCFKDTDQAASASFEIIEDMESLLFKTCLGSGILQLFLVNGADPNVSVAYGPNEKKHLTASQEIIRLALDPETDITLGTNPAYFSVLEAFLRCGASLPQILKGQRSDNFTIPELRRCIRRKLEGNAKGNLCDPKKDDEEISIIDREVLKKMLEESQEVFANQLKKASVDARLKRFHRRRGRIDGIVGKAEYPSQYDSDEEDNRCYKRVCY</sequence>
<dbReference type="Gene3D" id="3.40.50.2000">
    <property type="entry name" value="Glycogen Phosphorylase B"/>
    <property type="match status" value="2"/>
</dbReference>
<feature type="signal peptide" evidence="3">
    <location>
        <begin position="1"/>
        <end position="19"/>
    </location>
</feature>
<dbReference type="GO" id="GO:0008194">
    <property type="term" value="F:UDP-glycosyltransferase activity"/>
    <property type="evidence" value="ECO:0007669"/>
    <property type="project" value="InterPro"/>
</dbReference>
<dbReference type="InterPro" id="IPR056884">
    <property type="entry name" value="NPHP3-like_N"/>
</dbReference>
<evidence type="ECO:0000256" key="3">
    <source>
        <dbReference type="SAM" id="SignalP"/>
    </source>
</evidence>
<reference evidence="5 6" key="1">
    <citation type="submission" date="2020-05" db="EMBL/GenBank/DDBJ databases">
        <title>Identification and distribution of gene clusters putatively required for synthesis of sphingolipid metabolism inhibitors in phylogenetically diverse species of the filamentous fungus Fusarium.</title>
        <authorList>
            <person name="Kim H.-S."/>
            <person name="Busman M."/>
            <person name="Brown D.W."/>
            <person name="Divon H."/>
            <person name="Uhlig S."/>
            <person name="Proctor R.H."/>
        </authorList>
    </citation>
    <scope>NUCLEOTIDE SEQUENCE [LARGE SCALE GENOMIC DNA]</scope>
    <source>
        <strain evidence="5 6">NRRL 20693</strain>
    </source>
</reference>
<dbReference type="Proteomes" id="UP000567885">
    <property type="component" value="Unassembled WGS sequence"/>
</dbReference>
<keyword evidence="3" id="KW-0732">Signal</keyword>
<comment type="caution">
    <text evidence="5">The sequence shown here is derived from an EMBL/GenBank/DDBJ whole genome shotgun (WGS) entry which is preliminary data.</text>
</comment>
<proteinExistence type="predicted"/>
<dbReference type="PANTHER" id="PTHR10039:SF5">
    <property type="entry name" value="NACHT DOMAIN-CONTAINING PROTEIN"/>
    <property type="match status" value="1"/>
</dbReference>
<keyword evidence="2" id="KW-0677">Repeat</keyword>
<feature type="chain" id="PRO_5034836635" evidence="3">
    <location>
        <begin position="20"/>
        <end position="1355"/>
    </location>
</feature>